<dbReference type="PANTHER" id="PTHR47723:SF24">
    <property type="entry name" value="RNASE H TYPE-1 DOMAIN-CONTAINING PROTEIN"/>
    <property type="match status" value="1"/>
</dbReference>
<dbReference type="Gene3D" id="3.30.420.10">
    <property type="entry name" value="Ribonuclease H-like superfamily/Ribonuclease H"/>
    <property type="match status" value="1"/>
</dbReference>
<protein>
    <recommendedName>
        <fullName evidence="3">RNase H type-1 domain-containing protein</fullName>
    </recommendedName>
</protein>
<reference evidence="1" key="1">
    <citation type="submission" date="2023-08" db="EMBL/GenBank/DDBJ databases">
        <title>A de novo genome assembly of Solanum verrucosum Schlechtendal, a Mexican diploid species geographically isolated from the other diploid A-genome species in potato relatives.</title>
        <authorList>
            <person name="Hosaka K."/>
        </authorList>
    </citation>
    <scope>NUCLEOTIDE SEQUENCE</scope>
    <source>
        <tissue evidence="1">Young leaves</tissue>
    </source>
</reference>
<dbReference type="InterPro" id="IPR036397">
    <property type="entry name" value="RNaseH_sf"/>
</dbReference>
<name>A0AAF0QVN6_SOLVR</name>
<gene>
    <name evidence="1" type="ORF">MTR67_023686</name>
</gene>
<dbReference type="Proteomes" id="UP001234989">
    <property type="component" value="Chromosome 5"/>
</dbReference>
<dbReference type="InterPro" id="IPR012337">
    <property type="entry name" value="RNaseH-like_sf"/>
</dbReference>
<organism evidence="1 2">
    <name type="scientific">Solanum verrucosum</name>
    <dbReference type="NCBI Taxonomy" id="315347"/>
    <lineage>
        <taxon>Eukaryota</taxon>
        <taxon>Viridiplantae</taxon>
        <taxon>Streptophyta</taxon>
        <taxon>Embryophyta</taxon>
        <taxon>Tracheophyta</taxon>
        <taxon>Spermatophyta</taxon>
        <taxon>Magnoliopsida</taxon>
        <taxon>eudicotyledons</taxon>
        <taxon>Gunneridae</taxon>
        <taxon>Pentapetalae</taxon>
        <taxon>asterids</taxon>
        <taxon>lamiids</taxon>
        <taxon>Solanales</taxon>
        <taxon>Solanaceae</taxon>
        <taxon>Solanoideae</taxon>
        <taxon>Solaneae</taxon>
        <taxon>Solanum</taxon>
    </lineage>
</organism>
<sequence length="205" mass="24006">METMNHLLLTAPIAQRLWKQFASCAGFSIEGLNIHQLISKWWDFETNPKFQHIMKANPAIVMWELCKRRNARRHGKDVTFNKMYLQCQLTVHKSVKAKFPLMINTPYHWSGMFDLLQGYKPNLYYHIVKWSSPEIGWVKCNTDGARKGNSGESFYGFCVRDRNGNLLYAEAQNIEITKNMEAELRALGRFKILQRTRFQSNLARD</sequence>
<accession>A0AAF0QVN6</accession>
<dbReference type="PANTHER" id="PTHR47723">
    <property type="entry name" value="OS05G0353850 PROTEIN"/>
    <property type="match status" value="1"/>
</dbReference>
<evidence type="ECO:0008006" key="3">
    <source>
        <dbReference type="Google" id="ProtNLM"/>
    </source>
</evidence>
<proteinExistence type="predicted"/>
<dbReference type="SUPFAM" id="SSF53098">
    <property type="entry name" value="Ribonuclease H-like"/>
    <property type="match status" value="1"/>
</dbReference>
<dbReference type="GO" id="GO:0003676">
    <property type="term" value="F:nucleic acid binding"/>
    <property type="evidence" value="ECO:0007669"/>
    <property type="project" value="InterPro"/>
</dbReference>
<dbReference type="AlphaFoldDB" id="A0AAF0QVN6"/>
<dbReference type="InterPro" id="IPR053151">
    <property type="entry name" value="RNase_H-like"/>
</dbReference>
<keyword evidence="2" id="KW-1185">Reference proteome</keyword>
<evidence type="ECO:0000313" key="2">
    <source>
        <dbReference type="Proteomes" id="UP001234989"/>
    </source>
</evidence>
<dbReference type="EMBL" id="CP133616">
    <property type="protein sequence ID" value="WMV30301.1"/>
    <property type="molecule type" value="Genomic_DNA"/>
</dbReference>
<evidence type="ECO:0000313" key="1">
    <source>
        <dbReference type="EMBL" id="WMV30301.1"/>
    </source>
</evidence>